<dbReference type="Proteomes" id="UP001208570">
    <property type="component" value="Unassembled WGS sequence"/>
</dbReference>
<comment type="caution">
    <text evidence="1">The sequence shown here is derived from an EMBL/GenBank/DDBJ whole genome shotgun (WGS) entry which is preliminary data.</text>
</comment>
<sequence>MECKPLASNIKHPVHIRVGDQKSEFYSGCSVIDVTFPNVFYVEVQEIHFKNYYTYSVSVLAKQKDTSSNEEPKWKVAVKDMCIMPNAHSDHGSENYVTITQKQVTSDAKFSSLLADGKQEKDQEVDDGLLKNHGIKSVNVLSRDLQSLWALTEQSYINQTNISLGRYDVEGSYEINLLSYT</sequence>
<evidence type="ECO:0000313" key="1">
    <source>
        <dbReference type="EMBL" id="KAK2167291.1"/>
    </source>
</evidence>
<dbReference type="EMBL" id="JAODUP010000030">
    <property type="protein sequence ID" value="KAK2167291.1"/>
    <property type="molecule type" value="Genomic_DNA"/>
</dbReference>
<keyword evidence="2" id="KW-1185">Reference proteome</keyword>
<reference evidence="1" key="1">
    <citation type="journal article" date="2023" name="Mol. Biol. Evol.">
        <title>Third-Generation Sequencing Reveals the Adaptive Role of the Epigenome in Three Deep-Sea Polychaetes.</title>
        <authorList>
            <person name="Perez M."/>
            <person name="Aroh O."/>
            <person name="Sun Y."/>
            <person name="Lan Y."/>
            <person name="Juniper S.K."/>
            <person name="Young C.R."/>
            <person name="Angers B."/>
            <person name="Qian P.Y."/>
        </authorList>
    </citation>
    <scope>NUCLEOTIDE SEQUENCE</scope>
    <source>
        <strain evidence="1">P08H-3</strain>
    </source>
</reference>
<accession>A0AAD9NGD1</accession>
<dbReference type="PANTHER" id="PTHR31239">
    <property type="entry name" value="NICOLIN 1"/>
    <property type="match status" value="1"/>
</dbReference>
<organism evidence="1 2">
    <name type="scientific">Paralvinella palmiformis</name>
    <dbReference type="NCBI Taxonomy" id="53620"/>
    <lineage>
        <taxon>Eukaryota</taxon>
        <taxon>Metazoa</taxon>
        <taxon>Spiralia</taxon>
        <taxon>Lophotrochozoa</taxon>
        <taxon>Annelida</taxon>
        <taxon>Polychaeta</taxon>
        <taxon>Sedentaria</taxon>
        <taxon>Canalipalpata</taxon>
        <taxon>Terebellida</taxon>
        <taxon>Terebelliformia</taxon>
        <taxon>Alvinellidae</taxon>
        <taxon>Paralvinella</taxon>
    </lineage>
</organism>
<dbReference type="PANTHER" id="PTHR31239:SF2">
    <property type="entry name" value="NICOLIN-1"/>
    <property type="match status" value="1"/>
</dbReference>
<dbReference type="GO" id="GO:0005654">
    <property type="term" value="C:nucleoplasm"/>
    <property type="evidence" value="ECO:0007669"/>
    <property type="project" value="TreeGrafter"/>
</dbReference>
<dbReference type="AlphaFoldDB" id="A0AAD9NGD1"/>
<evidence type="ECO:0000313" key="2">
    <source>
        <dbReference type="Proteomes" id="UP001208570"/>
    </source>
</evidence>
<name>A0AAD9NGD1_9ANNE</name>
<dbReference type="InterPro" id="IPR040235">
    <property type="entry name" value="Nicolin-1"/>
</dbReference>
<protein>
    <submittedName>
        <fullName evidence="1">Uncharacterized protein</fullName>
    </submittedName>
</protein>
<proteinExistence type="predicted"/>
<gene>
    <name evidence="1" type="ORF">LSH36_30g08054</name>
</gene>